<dbReference type="Proteomes" id="UP000001396">
    <property type="component" value="Unassembled WGS sequence"/>
</dbReference>
<gene>
    <name evidence="2" type="ORF">PPL_10937</name>
</gene>
<dbReference type="InParanoid" id="D3BSG9"/>
<evidence type="ECO:0000313" key="3">
    <source>
        <dbReference type="Proteomes" id="UP000001396"/>
    </source>
</evidence>
<dbReference type="Pfam" id="PF00583">
    <property type="entry name" value="Acetyltransf_1"/>
    <property type="match status" value="1"/>
</dbReference>
<dbReference type="GeneID" id="31366406"/>
<organism evidence="2 3">
    <name type="scientific">Heterostelium pallidum (strain ATCC 26659 / Pp 5 / PN500)</name>
    <name type="common">Cellular slime mold</name>
    <name type="synonym">Polysphondylium pallidum</name>
    <dbReference type="NCBI Taxonomy" id="670386"/>
    <lineage>
        <taxon>Eukaryota</taxon>
        <taxon>Amoebozoa</taxon>
        <taxon>Evosea</taxon>
        <taxon>Eumycetozoa</taxon>
        <taxon>Dictyostelia</taxon>
        <taxon>Acytosteliales</taxon>
        <taxon>Acytosteliaceae</taxon>
        <taxon>Heterostelium</taxon>
    </lineage>
</organism>
<feature type="domain" description="N-acetyltransferase" evidence="1">
    <location>
        <begin position="49"/>
        <end position="191"/>
    </location>
</feature>
<dbReference type="RefSeq" id="XP_020427809.1">
    <property type="nucleotide sequence ID" value="XM_020581698.1"/>
</dbReference>
<reference evidence="2 3" key="1">
    <citation type="journal article" date="2011" name="Genome Res.">
        <title>Phylogeny-wide analysis of social amoeba genomes highlights ancient origins for complex intercellular communication.</title>
        <authorList>
            <person name="Heidel A.J."/>
            <person name="Lawal H.M."/>
            <person name="Felder M."/>
            <person name="Schilde C."/>
            <person name="Helps N.R."/>
            <person name="Tunggal B."/>
            <person name="Rivero F."/>
            <person name="John U."/>
            <person name="Schleicher M."/>
            <person name="Eichinger L."/>
            <person name="Platzer M."/>
            <person name="Noegel A.A."/>
            <person name="Schaap P."/>
            <person name="Gloeckner G."/>
        </authorList>
    </citation>
    <scope>NUCLEOTIDE SEQUENCE [LARGE SCALE GENOMIC DNA]</scope>
    <source>
        <strain evidence="3">ATCC 26659 / Pp 5 / PN500</strain>
    </source>
</reference>
<dbReference type="PROSITE" id="PS51186">
    <property type="entry name" value="GNAT"/>
    <property type="match status" value="1"/>
</dbReference>
<dbReference type="Gene3D" id="3.40.630.30">
    <property type="match status" value="1"/>
</dbReference>
<dbReference type="SUPFAM" id="SSF55729">
    <property type="entry name" value="Acyl-CoA N-acyltransferases (Nat)"/>
    <property type="match status" value="1"/>
</dbReference>
<sequence length="191" mass="22237">MYKIQTLNREQVVELWEVDRSEIIRSMYRMSVDDDSGKEKSLLEYPEYHDVKGFSEEDIQLYTPILIECFDRDGYFYVIREDDKSNTDRLGKIIGCAVLDSKRIGVNGDLLQLLFFYVGADQRGKGLGKLLFKRCIEQLKNLDDVNGIYISSIPAKNTVDFYLSQGCQLIDTPDPELYKREPEDIHLIFKK</sequence>
<evidence type="ECO:0000259" key="1">
    <source>
        <dbReference type="PROSITE" id="PS51186"/>
    </source>
</evidence>
<dbReference type="GO" id="GO:0016747">
    <property type="term" value="F:acyltransferase activity, transferring groups other than amino-acyl groups"/>
    <property type="evidence" value="ECO:0007669"/>
    <property type="project" value="InterPro"/>
</dbReference>
<protein>
    <recommendedName>
        <fullName evidence="1">N-acetyltransferase domain-containing protein</fullName>
    </recommendedName>
</protein>
<keyword evidence="3" id="KW-1185">Reference proteome</keyword>
<dbReference type="InterPro" id="IPR000182">
    <property type="entry name" value="GNAT_dom"/>
</dbReference>
<dbReference type="AlphaFoldDB" id="D3BSG9"/>
<comment type="caution">
    <text evidence="2">The sequence shown here is derived from an EMBL/GenBank/DDBJ whole genome shotgun (WGS) entry which is preliminary data.</text>
</comment>
<dbReference type="EMBL" id="ADBJ01000052">
    <property type="protein sequence ID" value="EFA75675.1"/>
    <property type="molecule type" value="Genomic_DNA"/>
</dbReference>
<proteinExistence type="predicted"/>
<accession>D3BSG9</accession>
<dbReference type="CDD" id="cd04301">
    <property type="entry name" value="NAT_SF"/>
    <property type="match status" value="1"/>
</dbReference>
<dbReference type="InterPro" id="IPR016181">
    <property type="entry name" value="Acyl_CoA_acyltransferase"/>
</dbReference>
<evidence type="ECO:0000313" key="2">
    <source>
        <dbReference type="EMBL" id="EFA75675.1"/>
    </source>
</evidence>
<name>D3BSG9_HETP5</name>